<evidence type="ECO:0000313" key="2">
    <source>
        <dbReference type="EMBL" id="PAX54847.1"/>
    </source>
</evidence>
<dbReference type="AlphaFoldDB" id="A0A2A2TJ70"/>
<feature type="transmembrane region" description="Helical" evidence="1">
    <location>
        <begin position="72"/>
        <end position="105"/>
    </location>
</feature>
<proteinExistence type="predicted"/>
<keyword evidence="3" id="KW-1185">Reference proteome</keyword>
<dbReference type="EMBL" id="NTFS01000110">
    <property type="protein sequence ID" value="PAX54847.1"/>
    <property type="molecule type" value="Genomic_DNA"/>
</dbReference>
<sequence length="146" mass="15941">MSIIREIPWVSLTLALLTYSSLGWVISSANITPIGWVGVAIAILILVGILTIPGIKFAQYSNYLFKSNTRTFVVTVFAAFSLFLMIAWFRLFLDTLVVIAATILVRIDFQAAGLRQVYGFATLSFISLLGLAIGALIHGLMKLPTS</sequence>
<comment type="caution">
    <text evidence="2">The sequence shown here is derived from an EMBL/GenBank/DDBJ whole genome shotgun (WGS) entry which is preliminary data.</text>
</comment>
<feature type="transmembrane region" description="Helical" evidence="1">
    <location>
        <begin position="117"/>
        <end position="141"/>
    </location>
</feature>
<organism evidence="2 3">
    <name type="scientific">Brunnivagina elsteri CCALA 953</name>
    <dbReference type="NCBI Taxonomy" id="987040"/>
    <lineage>
        <taxon>Bacteria</taxon>
        <taxon>Bacillati</taxon>
        <taxon>Cyanobacteriota</taxon>
        <taxon>Cyanophyceae</taxon>
        <taxon>Nostocales</taxon>
        <taxon>Calotrichaceae</taxon>
        <taxon>Brunnivagina</taxon>
    </lineage>
</organism>
<evidence type="ECO:0000313" key="3">
    <source>
        <dbReference type="Proteomes" id="UP000218238"/>
    </source>
</evidence>
<reference evidence="2 3" key="1">
    <citation type="submission" date="2017-08" db="EMBL/GenBank/DDBJ databases">
        <title>Draft genome sequence of filamentous cyanobacterium Calothrix elsteri CCALA 953.</title>
        <authorList>
            <person name="Gagunashvili A.N."/>
            <person name="Elster J."/>
            <person name="Andresson O.S."/>
        </authorList>
    </citation>
    <scope>NUCLEOTIDE SEQUENCE [LARGE SCALE GENOMIC DNA]</scope>
    <source>
        <strain evidence="2 3">CCALA 953</strain>
    </source>
</reference>
<accession>A0A2A2TJ70</accession>
<dbReference type="RefSeq" id="WP_095721932.1">
    <property type="nucleotide sequence ID" value="NZ_NTFS01000110.1"/>
</dbReference>
<keyword evidence="1" id="KW-0472">Membrane</keyword>
<feature type="transmembrane region" description="Helical" evidence="1">
    <location>
        <begin position="33"/>
        <end position="52"/>
    </location>
</feature>
<feature type="transmembrane region" description="Helical" evidence="1">
    <location>
        <begin position="7"/>
        <end position="27"/>
    </location>
</feature>
<gene>
    <name evidence="2" type="ORF">CK510_12045</name>
</gene>
<keyword evidence="1" id="KW-0812">Transmembrane</keyword>
<keyword evidence="1" id="KW-1133">Transmembrane helix</keyword>
<evidence type="ECO:0000256" key="1">
    <source>
        <dbReference type="SAM" id="Phobius"/>
    </source>
</evidence>
<protein>
    <submittedName>
        <fullName evidence="2">Uncharacterized protein</fullName>
    </submittedName>
</protein>
<name>A0A2A2TJ70_9CYAN</name>
<dbReference type="Proteomes" id="UP000218238">
    <property type="component" value="Unassembled WGS sequence"/>
</dbReference>
<dbReference type="OrthoDB" id="514406at2"/>